<dbReference type="EMBL" id="ASHM01027263">
    <property type="protein sequence ID" value="PNX74265.1"/>
    <property type="molecule type" value="Genomic_DNA"/>
</dbReference>
<reference evidence="1 2" key="1">
    <citation type="journal article" date="2014" name="Am. J. Bot.">
        <title>Genome assembly and annotation for red clover (Trifolium pratense; Fabaceae).</title>
        <authorList>
            <person name="Istvanek J."/>
            <person name="Jaros M."/>
            <person name="Krenek A."/>
            <person name="Repkova J."/>
        </authorList>
    </citation>
    <scope>NUCLEOTIDE SEQUENCE [LARGE SCALE GENOMIC DNA]</scope>
    <source>
        <strain evidence="2">cv. Tatra</strain>
        <tissue evidence="1">Young leaves</tissue>
    </source>
</reference>
<dbReference type="Proteomes" id="UP000236291">
    <property type="component" value="Unassembled WGS sequence"/>
</dbReference>
<comment type="caution">
    <text evidence="1">The sequence shown here is derived from an EMBL/GenBank/DDBJ whole genome shotgun (WGS) entry which is preliminary data.</text>
</comment>
<reference evidence="1 2" key="2">
    <citation type="journal article" date="2017" name="Front. Plant Sci.">
        <title>Gene Classification and Mining of Molecular Markers Useful in Red Clover (Trifolium pratense) Breeding.</title>
        <authorList>
            <person name="Istvanek J."/>
            <person name="Dluhosova J."/>
            <person name="Dluhos P."/>
            <person name="Patkova L."/>
            <person name="Nedelnik J."/>
            <person name="Repkova J."/>
        </authorList>
    </citation>
    <scope>NUCLEOTIDE SEQUENCE [LARGE SCALE GENOMIC DNA]</scope>
    <source>
        <strain evidence="2">cv. Tatra</strain>
        <tissue evidence="1">Young leaves</tissue>
    </source>
</reference>
<accession>A0A2K3L6V4</accession>
<evidence type="ECO:0000313" key="1">
    <source>
        <dbReference type="EMBL" id="PNX74265.1"/>
    </source>
</evidence>
<dbReference type="AlphaFoldDB" id="A0A2K3L6V4"/>
<organism evidence="1 2">
    <name type="scientific">Trifolium pratense</name>
    <name type="common">Red clover</name>
    <dbReference type="NCBI Taxonomy" id="57577"/>
    <lineage>
        <taxon>Eukaryota</taxon>
        <taxon>Viridiplantae</taxon>
        <taxon>Streptophyta</taxon>
        <taxon>Embryophyta</taxon>
        <taxon>Tracheophyta</taxon>
        <taxon>Spermatophyta</taxon>
        <taxon>Magnoliopsida</taxon>
        <taxon>eudicotyledons</taxon>
        <taxon>Gunneridae</taxon>
        <taxon>Pentapetalae</taxon>
        <taxon>rosids</taxon>
        <taxon>fabids</taxon>
        <taxon>Fabales</taxon>
        <taxon>Fabaceae</taxon>
        <taxon>Papilionoideae</taxon>
        <taxon>50 kb inversion clade</taxon>
        <taxon>NPAAA clade</taxon>
        <taxon>Hologalegina</taxon>
        <taxon>IRL clade</taxon>
        <taxon>Trifolieae</taxon>
        <taxon>Trifolium</taxon>
    </lineage>
</organism>
<protein>
    <submittedName>
        <fullName evidence="1">Uncharacterized protein</fullName>
    </submittedName>
</protein>
<evidence type="ECO:0000313" key="2">
    <source>
        <dbReference type="Proteomes" id="UP000236291"/>
    </source>
</evidence>
<proteinExistence type="predicted"/>
<gene>
    <name evidence="1" type="ORF">L195_g030181</name>
</gene>
<sequence length="68" mass="7328">MEKAAMSSQSFGNSIETGTLWRKSGLVLGEEYEGIWLDVVIDFRGFCGGYGVGFDEGGVDENGNSFLP</sequence>
<name>A0A2K3L6V4_TRIPR</name>